<evidence type="ECO:0000256" key="7">
    <source>
        <dbReference type="SAM" id="SignalP"/>
    </source>
</evidence>
<evidence type="ECO:0000256" key="5">
    <source>
        <dbReference type="ARBA" id="ARBA00023136"/>
    </source>
</evidence>
<dbReference type="GO" id="GO:0006888">
    <property type="term" value="P:endoplasmic reticulum to Golgi vesicle-mediated transport"/>
    <property type="evidence" value="ECO:0007669"/>
    <property type="project" value="TreeGrafter"/>
</dbReference>
<dbReference type="InterPro" id="IPR051136">
    <property type="entry name" value="Intracellular_Lectin-GPT"/>
</dbReference>
<comment type="subcellular location">
    <subcellularLocation>
        <location evidence="1">Membrane</location>
        <topology evidence="1">Single-pass type I membrane protein</topology>
    </subcellularLocation>
</comment>
<feature type="domain" description="L-type lectin-like" evidence="8">
    <location>
        <begin position="18"/>
        <end position="254"/>
    </location>
</feature>
<keyword evidence="4 6" id="KW-1133">Transmembrane helix</keyword>
<organism evidence="9 10">
    <name type="scientific">Pythium insidiosum</name>
    <name type="common">Pythiosis disease agent</name>
    <dbReference type="NCBI Taxonomy" id="114742"/>
    <lineage>
        <taxon>Eukaryota</taxon>
        <taxon>Sar</taxon>
        <taxon>Stramenopiles</taxon>
        <taxon>Oomycota</taxon>
        <taxon>Peronosporomycetes</taxon>
        <taxon>Pythiales</taxon>
        <taxon>Pythiaceae</taxon>
        <taxon>Pythium</taxon>
    </lineage>
</organism>
<keyword evidence="3 7" id="KW-0732">Signal</keyword>
<dbReference type="Proteomes" id="UP001209570">
    <property type="component" value="Unassembled WGS sequence"/>
</dbReference>
<dbReference type="PANTHER" id="PTHR12223">
    <property type="entry name" value="VESICULAR MANNOSE-BINDING LECTIN"/>
    <property type="match status" value="1"/>
</dbReference>
<keyword evidence="5 6" id="KW-0472">Membrane</keyword>
<reference evidence="9" key="1">
    <citation type="submission" date="2021-12" db="EMBL/GenBank/DDBJ databases">
        <title>Prjna785345.</title>
        <authorList>
            <person name="Rujirawat T."/>
            <person name="Krajaejun T."/>
        </authorList>
    </citation>
    <scope>NUCLEOTIDE SEQUENCE</scope>
    <source>
        <strain evidence="9">Pi057C3</strain>
    </source>
</reference>
<keyword evidence="10" id="KW-1185">Reference proteome</keyword>
<evidence type="ECO:0000313" key="10">
    <source>
        <dbReference type="Proteomes" id="UP001209570"/>
    </source>
</evidence>
<dbReference type="Pfam" id="PF03388">
    <property type="entry name" value="Lectin_leg-like"/>
    <property type="match status" value="1"/>
</dbReference>
<evidence type="ECO:0000256" key="4">
    <source>
        <dbReference type="ARBA" id="ARBA00022989"/>
    </source>
</evidence>
<dbReference type="InterPro" id="IPR013320">
    <property type="entry name" value="ConA-like_dom_sf"/>
</dbReference>
<evidence type="ECO:0000259" key="8">
    <source>
        <dbReference type="PROSITE" id="PS51328"/>
    </source>
</evidence>
<evidence type="ECO:0000256" key="6">
    <source>
        <dbReference type="SAM" id="Phobius"/>
    </source>
</evidence>
<feature type="chain" id="PRO_5041973719" description="L-type lectin-like domain-containing protein" evidence="7">
    <location>
        <begin position="19"/>
        <end position="409"/>
    </location>
</feature>
<dbReference type="CDD" id="cd07308">
    <property type="entry name" value="lectin_leg-like"/>
    <property type="match status" value="1"/>
</dbReference>
<feature type="transmembrane region" description="Helical" evidence="6">
    <location>
        <begin position="378"/>
        <end position="397"/>
    </location>
</feature>
<dbReference type="GO" id="GO:0000139">
    <property type="term" value="C:Golgi membrane"/>
    <property type="evidence" value="ECO:0007669"/>
    <property type="project" value="TreeGrafter"/>
</dbReference>
<evidence type="ECO:0000256" key="1">
    <source>
        <dbReference type="ARBA" id="ARBA00004479"/>
    </source>
</evidence>
<sequence length="409" mass="45550">MLLLLSAAALLSASLVAATRIDELSFRPPFDRVDKDGRRIVNDTWVYGGSTEAKKTFVRLTTDRQSKRGFLWQREPLGRDVFSAILTFRISGNGKRWFGDGIGLWLTTEQSFRQGPNHGFADRFTGVGVVIDTFNNPEHTGGHKDVSIQVNDGSKTIDQLTAETRVGCDAAVRYHEQSASFDPVHSMSRVKVKVERNRLAVEVDEANNGRWVSCHEMTLPFAADWLRSATIGITGATGALADNHDVIRFDAFTDFSDSAASAVDADVILHSVSKDYKKWLDSPNCGVDCMIAVLQKELSNFRIEAEHRFTDLKEKTDNNVAKLKTQERDNERRVEEIEEKIGTMVDASVHASRENIAAEVNYKIQKEISEGSGLTGGWKLPFFVLVSVLGAGGFMVYRKYQALMKSHLL</sequence>
<keyword evidence="2 6" id="KW-0812">Transmembrane</keyword>
<evidence type="ECO:0000256" key="3">
    <source>
        <dbReference type="ARBA" id="ARBA00022729"/>
    </source>
</evidence>
<proteinExistence type="predicted"/>
<evidence type="ECO:0000313" key="9">
    <source>
        <dbReference type="EMBL" id="KAJ0402489.1"/>
    </source>
</evidence>
<gene>
    <name evidence="9" type="ORF">P43SY_003421</name>
</gene>
<protein>
    <recommendedName>
        <fullName evidence="8">L-type lectin-like domain-containing protein</fullName>
    </recommendedName>
</protein>
<evidence type="ECO:0000256" key="2">
    <source>
        <dbReference type="ARBA" id="ARBA00022692"/>
    </source>
</evidence>
<dbReference type="GO" id="GO:0005789">
    <property type="term" value="C:endoplasmic reticulum membrane"/>
    <property type="evidence" value="ECO:0007669"/>
    <property type="project" value="TreeGrafter"/>
</dbReference>
<dbReference type="AlphaFoldDB" id="A0AAD5M560"/>
<dbReference type="InterPro" id="IPR005052">
    <property type="entry name" value="Lectin_leg"/>
</dbReference>
<dbReference type="PROSITE" id="PS51328">
    <property type="entry name" value="L_LECTIN_LIKE"/>
    <property type="match status" value="1"/>
</dbReference>
<feature type="signal peptide" evidence="7">
    <location>
        <begin position="1"/>
        <end position="18"/>
    </location>
</feature>
<name>A0AAD5M560_PYTIN</name>
<dbReference type="PANTHER" id="PTHR12223:SF28">
    <property type="entry name" value="LECTIN, MANNOSE BINDING 1 LIKE"/>
    <property type="match status" value="1"/>
</dbReference>
<accession>A0AAD5M560</accession>
<dbReference type="GO" id="GO:0005793">
    <property type="term" value="C:endoplasmic reticulum-Golgi intermediate compartment"/>
    <property type="evidence" value="ECO:0007669"/>
    <property type="project" value="TreeGrafter"/>
</dbReference>
<comment type="caution">
    <text evidence="9">The sequence shown here is derived from an EMBL/GenBank/DDBJ whole genome shotgun (WGS) entry which is preliminary data.</text>
</comment>
<dbReference type="Gene3D" id="2.60.120.200">
    <property type="match status" value="1"/>
</dbReference>
<dbReference type="GO" id="GO:0005537">
    <property type="term" value="F:D-mannose binding"/>
    <property type="evidence" value="ECO:0007669"/>
    <property type="project" value="TreeGrafter"/>
</dbReference>
<dbReference type="GO" id="GO:0030134">
    <property type="term" value="C:COPII-coated ER to Golgi transport vesicle"/>
    <property type="evidence" value="ECO:0007669"/>
    <property type="project" value="TreeGrafter"/>
</dbReference>
<dbReference type="SUPFAM" id="SSF49899">
    <property type="entry name" value="Concanavalin A-like lectins/glucanases"/>
    <property type="match status" value="1"/>
</dbReference>
<dbReference type="EMBL" id="JAKCXM010000101">
    <property type="protein sequence ID" value="KAJ0402489.1"/>
    <property type="molecule type" value="Genomic_DNA"/>
</dbReference>